<dbReference type="Pfam" id="PF08263">
    <property type="entry name" value="LRRNT_2"/>
    <property type="match status" value="1"/>
</dbReference>
<keyword evidence="9" id="KW-0472">Membrane</keyword>
<dbReference type="STRING" id="210143.A0A1R3GMD0"/>
<gene>
    <name evidence="14" type="ORF">CCACVL1_25005</name>
</gene>
<keyword evidence="3" id="KW-1003">Cell membrane</keyword>
<dbReference type="PANTHER" id="PTHR48061">
    <property type="entry name" value="LEUCINE-RICH REPEAT RECEPTOR PROTEIN KINASE EMS1-LIKE-RELATED"/>
    <property type="match status" value="1"/>
</dbReference>
<dbReference type="SUPFAM" id="SSF52058">
    <property type="entry name" value="L domain-like"/>
    <property type="match status" value="2"/>
</dbReference>
<feature type="domain" description="Disease resistance R13L4/SHOC-2-like LRR" evidence="13">
    <location>
        <begin position="285"/>
        <end position="456"/>
    </location>
</feature>
<dbReference type="InterPro" id="IPR055414">
    <property type="entry name" value="LRR_R13L4/SHOC2-like"/>
</dbReference>
<evidence type="ECO:0000313" key="14">
    <source>
        <dbReference type="EMBL" id="OMO59197.1"/>
    </source>
</evidence>
<dbReference type="Pfam" id="PF00560">
    <property type="entry name" value="LRR_1"/>
    <property type="match status" value="2"/>
</dbReference>
<evidence type="ECO:0000256" key="6">
    <source>
        <dbReference type="ARBA" id="ARBA00022729"/>
    </source>
</evidence>
<dbReference type="InterPro" id="IPR003591">
    <property type="entry name" value="Leu-rich_rpt_typical-subtyp"/>
</dbReference>
<feature type="domain" description="Leucine-rich repeat-containing N-terminal plant-type" evidence="12">
    <location>
        <begin position="42"/>
        <end position="89"/>
    </location>
</feature>
<evidence type="ECO:0000256" key="7">
    <source>
        <dbReference type="ARBA" id="ARBA00022737"/>
    </source>
</evidence>
<dbReference type="AlphaFoldDB" id="A0A1R3GMD0"/>
<protein>
    <recommendedName>
        <fullName evidence="16">Leucine-rich repeat-containing N-terminal plant-type domain-containing protein</fullName>
    </recommendedName>
</protein>
<organism evidence="14 15">
    <name type="scientific">Corchorus capsularis</name>
    <name type="common">Jute</name>
    <dbReference type="NCBI Taxonomy" id="210143"/>
    <lineage>
        <taxon>Eukaryota</taxon>
        <taxon>Viridiplantae</taxon>
        <taxon>Streptophyta</taxon>
        <taxon>Embryophyta</taxon>
        <taxon>Tracheophyta</taxon>
        <taxon>Spermatophyta</taxon>
        <taxon>Magnoliopsida</taxon>
        <taxon>eudicotyledons</taxon>
        <taxon>Gunneridae</taxon>
        <taxon>Pentapetalae</taxon>
        <taxon>rosids</taxon>
        <taxon>malvids</taxon>
        <taxon>Malvales</taxon>
        <taxon>Malvaceae</taxon>
        <taxon>Grewioideae</taxon>
        <taxon>Apeibeae</taxon>
        <taxon>Corchorus</taxon>
    </lineage>
</organism>
<dbReference type="InterPro" id="IPR013210">
    <property type="entry name" value="LRR_N_plant-typ"/>
</dbReference>
<evidence type="ECO:0000259" key="12">
    <source>
        <dbReference type="Pfam" id="PF08263"/>
    </source>
</evidence>
<evidence type="ECO:0000256" key="4">
    <source>
        <dbReference type="ARBA" id="ARBA00022614"/>
    </source>
</evidence>
<comment type="caution">
    <text evidence="14">The sequence shown here is derived from an EMBL/GenBank/DDBJ whole genome shotgun (WGS) entry which is preliminary data.</text>
</comment>
<dbReference type="SMART" id="SM00369">
    <property type="entry name" value="LRR_TYP"/>
    <property type="match status" value="3"/>
</dbReference>
<dbReference type="InterPro" id="IPR001611">
    <property type="entry name" value="Leu-rich_rpt"/>
</dbReference>
<keyword evidence="10" id="KW-0675">Receptor</keyword>
<dbReference type="Proteomes" id="UP000188268">
    <property type="component" value="Unassembled WGS sequence"/>
</dbReference>
<dbReference type="FunFam" id="3.80.10.10:FF:000041">
    <property type="entry name" value="LRR receptor-like serine/threonine-protein kinase ERECTA"/>
    <property type="match status" value="1"/>
</dbReference>
<keyword evidence="5" id="KW-0812">Transmembrane</keyword>
<name>A0A1R3GMD0_COCAP</name>
<evidence type="ECO:0000313" key="15">
    <source>
        <dbReference type="Proteomes" id="UP000188268"/>
    </source>
</evidence>
<keyword evidence="4" id="KW-0433">Leucine-rich repeat</keyword>
<evidence type="ECO:0000256" key="3">
    <source>
        <dbReference type="ARBA" id="ARBA00022475"/>
    </source>
</evidence>
<dbReference type="InterPro" id="IPR032675">
    <property type="entry name" value="LRR_dom_sf"/>
</dbReference>
<evidence type="ECO:0000256" key="2">
    <source>
        <dbReference type="ARBA" id="ARBA00009592"/>
    </source>
</evidence>
<accession>A0A1R3GMD0</accession>
<keyword evidence="6" id="KW-0732">Signal</keyword>
<proteinExistence type="inferred from homology"/>
<evidence type="ECO:0000256" key="9">
    <source>
        <dbReference type="ARBA" id="ARBA00023136"/>
    </source>
</evidence>
<dbReference type="OMA" id="FENNDNH"/>
<dbReference type="OrthoDB" id="676979at2759"/>
<comment type="subcellular location">
    <subcellularLocation>
        <location evidence="1">Cell membrane</location>
        <topology evidence="1">Single-pass type I membrane protein</topology>
    </subcellularLocation>
</comment>
<dbReference type="Pfam" id="PF23598">
    <property type="entry name" value="LRR_14"/>
    <property type="match status" value="1"/>
</dbReference>
<dbReference type="GO" id="GO:0005886">
    <property type="term" value="C:plasma membrane"/>
    <property type="evidence" value="ECO:0007669"/>
    <property type="project" value="UniProtKB-SubCell"/>
</dbReference>
<keyword evidence="7" id="KW-0677">Repeat</keyword>
<evidence type="ECO:0000256" key="5">
    <source>
        <dbReference type="ARBA" id="ARBA00022692"/>
    </source>
</evidence>
<sequence length="538" mass="59311">MEPFLHCFSLKCLLTIIFFIFPNYYILTQSVSSIQPPAACWDSERSALLHFKDSFILNNSASDFPLAYPKVKSWKVGGDCCSWDGVECDDNTGHVIGLDLSSSFLYGSIDSNNTLFHLHHLTTLNLSDNNFNGSKIPSAIGNLSRLSLLDFSFSAFSGQIPIEILELSELETLDLSGFNNDPELPFENNDNHLELKNPSLKSLADKLVKLKYLDLGGVNVSSTVPQSLANLSSLTHLSLRSCDMNGEFPIEIFQLPNLQFLSVSYNHRLKGPLPEFPINSSIESLRLSRTGFDGELPKSIGNLKSLSDLEVIECNFSGQIPSSLKNLTQLTVLSLPLNLFSGQIPSWIGNLSRLRVLDLSSNELRGPIPQSLFNLVNLEHLDLELNHLSGTVNLEQILQIRGLVVLQVSWNDFSVLTTTTKNASVPKFKWLTLDSCNLSKFPDFLAHQDELEFLNLGNNKIDGCIPKWLWGLSAKTLVALELQGNSLTGELTPMICNLSSIVVLDVSNNNLSGALPPCLSNLSRSLSVLNLQNNSSVA</sequence>
<keyword evidence="11" id="KW-0325">Glycoprotein</keyword>
<evidence type="ECO:0000256" key="8">
    <source>
        <dbReference type="ARBA" id="ARBA00022989"/>
    </source>
</evidence>
<dbReference type="Gramene" id="OMO59197">
    <property type="protein sequence ID" value="OMO59197"/>
    <property type="gene ID" value="CCACVL1_25005"/>
</dbReference>
<dbReference type="InterPro" id="IPR046956">
    <property type="entry name" value="RLP23-like"/>
</dbReference>
<dbReference type="PANTHER" id="PTHR48061:SF12">
    <property type="entry name" value="DISEASE RESISTANCE LIKE PROTEIN"/>
    <property type="match status" value="1"/>
</dbReference>
<keyword evidence="8" id="KW-1133">Transmembrane helix</keyword>
<evidence type="ECO:0000256" key="11">
    <source>
        <dbReference type="ARBA" id="ARBA00023180"/>
    </source>
</evidence>
<comment type="similarity">
    <text evidence="2">Belongs to the RLP family.</text>
</comment>
<evidence type="ECO:0008006" key="16">
    <source>
        <dbReference type="Google" id="ProtNLM"/>
    </source>
</evidence>
<evidence type="ECO:0000259" key="13">
    <source>
        <dbReference type="Pfam" id="PF23598"/>
    </source>
</evidence>
<keyword evidence="15" id="KW-1185">Reference proteome</keyword>
<reference evidence="14 15" key="1">
    <citation type="submission" date="2013-09" db="EMBL/GenBank/DDBJ databases">
        <title>Corchorus capsularis genome sequencing.</title>
        <authorList>
            <person name="Alam M."/>
            <person name="Haque M.S."/>
            <person name="Islam M.S."/>
            <person name="Emdad E.M."/>
            <person name="Islam M.M."/>
            <person name="Ahmed B."/>
            <person name="Halim A."/>
            <person name="Hossen Q.M.M."/>
            <person name="Hossain M.Z."/>
            <person name="Ahmed R."/>
            <person name="Khan M.M."/>
            <person name="Islam R."/>
            <person name="Rashid M.M."/>
            <person name="Khan S.A."/>
            <person name="Rahman M.S."/>
            <person name="Alam M."/>
        </authorList>
    </citation>
    <scope>NUCLEOTIDE SEQUENCE [LARGE SCALE GENOMIC DNA]</scope>
    <source>
        <strain evidence="15">cv. CVL-1</strain>
        <tissue evidence="14">Whole seedling</tissue>
    </source>
</reference>
<dbReference type="Gene3D" id="3.80.10.10">
    <property type="entry name" value="Ribonuclease Inhibitor"/>
    <property type="match status" value="4"/>
</dbReference>
<evidence type="ECO:0000256" key="10">
    <source>
        <dbReference type="ARBA" id="ARBA00023170"/>
    </source>
</evidence>
<dbReference type="EMBL" id="AWWV01014011">
    <property type="protein sequence ID" value="OMO59197.1"/>
    <property type="molecule type" value="Genomic_DNA"/>
</dbReference>
<evidence type="ECO:0000256" key="1">
    <source>
        <dbReference type="ARBA" id="ARBA00004251"/>
    </source>
</evidence>